<name>A0A017SII7_ASPRC</name>
<evidence type="ECO:0000313" key="1">
    <source>
        <dbReference type="EMBL" id="EYE96095.1"/>
    </source>
</evidence>
<dbReference type="GeneID" id="63693614"/>
<reference evidence="2" key="1">
    <citation type="journal article" date="2014" name="Nat. Commun.">
        <title>Genomic adaptations of the halophilic Dead Sea filamentous fungus Eurotium rubrum.</title>
        <authorList>
            <person name="Kis-Papo T."/>
            <person name="Weig A.R."/>
            <person name="Riley R."/>
            <person name="Persoh D."/>
            <person name="Salamov A."/>
            <person name="Sun H."/>
            <person name="Lipzen A."/>
            <person name="Wasser S.P."/>
            <person name="Rambold G."/>
            <person name="Grigoriev I.V."/>
            <person name="Nevo E."/>
        </authorList>
    </citation>
    <scope>NUCLEOTIDE SEQUENCE [LARGE SCALE GENOMIC DNA]</scope>
    <source>
        <strain evidence="2">CBS 135680</strain>
    </source>
</reference>
<dbReference type="EMBL" id="KK088419">
    <property type="protein sequence ID" value="EYE96095.1"/>
    <property type="molecule type" value="Genomic_DNA"/>
</dbReference>
<dbReference type="AlphaFoldDB" id="A0A017SII7"/>
<proteinExistence type="predicted"/>
<organism evidence="1 2">
    <name type="scientific">Aspergillus ruber (strain CBS 135680)</name>
    <dbReference type="NCBI Taxonomy" id="1388766"/>
    <lineage>
        <taxon>Eukaryota</taxon>
        <taxon>Fungi</taxon>
        <taxon>Dikarya</taxon>
        <taxon>Ascomycota</taxon>
        <taxon>Pezizomycotina</taxon>
        <taxon>Eurotiomycetes</taxon>
        <taxon>Eurotiomycetidae</taxon>
        <taxon>Eurotiales</taxon>
        <taxon>Aspergillaceae</taxon>
        <taxon>Aspergillus</taxon>
        <taxon>Aspergillus subgen. Aspergillus</taxon>
    </lineage>
</organism>
<evidence type="ECO:0000313" key="2">
    <source>
        <dbReference type="Proteomes" id="UP000019804"/>
    </source>
</evidence>
<dbReference type="RefSeq" id="XP_040639783.1">
    <property type="nucleotide sequence ID" value="XM_040778490.1"/>
</dbReference>
<dbReference type="HOGENOM" id="CLU_1677473_0_0_1"/>
<sequence>MRSNYTSIGEMQDRRKGSICGSGVTEASLMEFVLRVISRFFTVDFTWKPHYICNSIIFIQLLAPRLGLDISAKDTHPCRVSFYSLPWKRILGQRIEVAFALLPVLSRLIMSRLCYIGSNRGSGRAILFVQTGYSTSENSGYFPFLTVLTLARSHHCF</sequence>
<protein>
    <submittedName>
        <fullName evidence="1">Uncharacterized protein</fullName>
    </submittedName>
</protein>
<keyword evidence="2" id="KW-1185">Reference proteome</keyword>
<gene>
    <name evidence="1" type="ORF">EURHEDRAFT_361308</name>
</gene>
<accession>A0A017SII7</accession>
<dbReference type="Proteomes" id="UP000019804">
    <property type="component" value="Unassembled WGS sequence"/>
</dbReference>